<dbReference type="InterPro" id="IPR005094">
    <property type="entry name" value="Endonuclease_MobA/VirD2"/>
</dbReference>
<reference evidence="4" key="1">
    <citation type="submission" date="2016-10" db="EMBL/GenBank/DDBJ databases">
        <authorList>
            <person name="Varghese N."/>
            <person name="Submissions S."/>
        </authorList>
    </citation>
    <scope>NUCLEOTIDE SEQUENCE [LARGE SCALE GENOMIC DNA]</scope>
    <source>
        <strain evidence="4">CCM 7469</strain>
    </source>
</reference>
<organism evidence="3 4">
    <name type="scientific">Pseudomonas panipatensis</name>
    <dbReference type="NCBI Taxonomy" id="428992"/>
    <lineage>
        <taxon>Bacteria</taxon>
        <taxon>Pseudomonadati</taxon>
        <taxon>Pseudomonadota</taxon>
        <taxon>Gammaproteobacteria</taxon>
        <taxon>Pseudomonadales</taxon>
        <taxon>Pseudomonadaceae</taxon>
        <taxon>Pseudomonas</taxon>
    </lineage>
</organism>
<evidence type="ECO:0000259" key="1">
    <source>
        <dbReference type="Pfam" id="PF03432"/>
    </source>
</evidence>
<dbReference type="Pfam" id="PF03432">
    <property type="entry name" value="Relaxase"/>
    <property type="match status" value="1"/>
</dbReference>
<dbReference type="InterPro" id="IPR040677">
    <property type="entry name" value="LPD7"/>
</dbReference>
<accession>A0A1G8KP57</accession>
<evidence type="ECO:0000259" key="2">
    <source>
        <dbReference type="Pfam" id="PF18821"/>
    </source>
</evidence>
<feature type="domain" description="Large polyvalent protein-associated" evidence="2">
    <location>
        <begin position="342"/>
        <end position="439"/>
    </location>
</feature>
<dbReference type="STRING" id="428992.SAMN05216272_109166"/>
<sequence>MGGVPMIIETSKVSDAISAQKLVKYLLSDKGDPLLNGERVLLAEASYALPPNSSNSAIDYAKRFGDLAEKWTAQHRANKKAPKSIAQSVTVSFYPGCDAFPRDPVAPLRAIEIARELVGDVAPGERLALYVVHGDTQHLHVHVLFSTVCSKGKVWNPRFDYRLWEESAERLEIKHRLYRTPNRISRGEKVADIALDHGSIQIEKRTGVQSEKRKIKFQLSKILSGENIEFREFIQICRQSGLIIILTRSQSGRISGISFQKTSGLTFKGSQLNRDWSWSKLSRRLNFDEAQHRDIVDELERLKPTESKLEIKQSHKSSQGVTESKILTLGSPNRSWTNALRRFRYENASDGTRNYYWRNQKRCTKPAFSDRGDKIITTSRQNQTIYLAMAELAKNKGWGSVEIHGSDRQALTKLWLACALTGLTITNFTPSNEELIELLAEVYRVDERDFSYKPRPTRSKEPLEG</sequence>
<keyword evidence="4" id="KW-1185">Reference proteome</keyword>
<name>A0A1G8KP57_9PSED</name>
<dbReference type="AlphaFoldDB" id="A0A1G8KP57"/>
<protein>
    <submittedName>
        <fullName evidence="3">Relaxase/Mobilisation nuclease domain-containing protein</fullName>
    </submittedName>
</protein>
<gene>
    <name evidence="3" type="ORF">SAMN05216272_109166</name>
</gene>
<dbReference type="Pfam" id="PF18821">
    <property type="entry name" value="LPD7"/>
    <property type="match status" value="1"/>
</dbReference>
<evidence type="ECO:0000313" key="3">
    <source>
        <dbReference type="EMBL" id="SDI45132.1"/>
    </source>
</evidence>
<proteinExistence type="predicted"/>
<dbReference type="EMBL" id="FNDS01000009">
    <property type="protein sequence ID" value="SDI45132.1"/>
    <property type="molecule type" value="Genomic_DNA"/>
</dbReference>
<dbReference type="Proteomes" id="UP000199636">
    <property type="component" value="Unassembled WGS sequence"/>
</dbReference>
<evidence type="ECO:0000313" key="4">
    <source>
        <dbReference type="Proteomes" id="UP000199636"/>
    </source>
</evidence>
<feature type="domain" description="MobA/VirD2-like nuclease" evidence="1">
    <location>
        <begin position="65"/>
        <end position="177"/>
    </location>
</feature>